<keyword evidence="3" id="KW-0472">Membrane</keyword>
<feature type="transmembrane region" description="Helical" evidence="3">
    <location>
        <begin position="28"/>
        <end position="52"/>
    </location>
</feature>
<evidence type="ECO:0008006" key="6">
    <source>
        <dbReference type="Google" id="ProtNLM"/>
    </source>
</evidence>
<feature type="compositionally biased region" description="Polar residues" evidence="2">
    <location>
        <begin position="287"/>
        <end position="318"/>
    </location>
</feature>
<keyword evidence="3" id="KW-1133">Transmembrane helix</keyword>
<dbReference type="AlphaFoldDB" id="A0A7H9AYR1"/>
<evidence type="ECO:0000256" key="2">
    <source>
        <dbReference type="SAM" id="MobiDB-lite"/>
    </source>
</evidence>
<proteinExistence type="predicted"/>
<sequence length="902" mass="102533">MRDHPHSRSCNSDQPVAFAKKHRFKDTLALFIVFLSFNHFASLCLLVSFVIATRFTNFLASSFITIFLSKKPSPAMTEVTHIKPLDDATLSKTTNGKKSVDSVSRASNKSSHFSYSILFIEIITATILKLYGEEYFISPIEKLALSILASSMINDPSDILSYATSCSVLYAVTLNACQRLRSFHDINTLLMNYDLNSHFNIPKNVTTFFGRFCFHTGGLVFFQWIDKYVQHLLYYISFHIVIFQFTQGFLHPSHHHVDKAKPNKKVATPLKNDASRIAGHRIVSNGAPKSSVHSAVATQPQQHSNQAPTDKLSQNNYENTPNNQTSSSNSNSTSNVQNFPPQLNLKRPNENCNDLPFFAAIVKEFECFEPSVISAAASNSLTVTTNVTVPFSANPIENDNTTEVSYTNQFYEIKVDFEHENKARDLTLDVTVTSNLENFIRHLFKRKNQHLIPPLWSIVVTLKTTNFEKKYLQKENKDIALGNDLSTSSSATGSVENENSDNTISPTNSNLSQTNANNDEVTQSVFNNLQATGTMALIAKTAFDDYAQLHLVSTRDNIFKRDDKDYKVCIVEICCNSITFHIENLHEGELIVLVNGVIWSEVSCALILDCEDEELVVVGGLVPSCSYDIQFINRISHTEDYLISDLMVRTLGSHKNNTEKFEKFENIDFSFPSYYHRKFLSPLLTLKHSVLTTNTNLAEGRAKLKKSKREISKKLSSLRQDIDHFKAKISQNASNDEKNASKVDSLKLAVQQSESTIAKLEQELKKSIDKEVNLEEIYLKKKDLHLKQTMEYSKNKESLEHEVNMAKTKINRLQQEFSQLSSKKEKLVLRQEKLQREVNHNTEEFENFRNLLVQKRERDRSKRQDLRARELNELELSIKGLEQDISRLEGENGSMHKIVHGF</sequence>
<dbReference type="GeneID" id="59235210"/>
<dbReference type="OrthoDB" id="4158994at2759"/>
<reference evidence="4 5" key="1">
    <citation type="submission" date="2020-07" db="EMBL/GenBank/DDBJ databases">
        <title>The yeast mating-type switching endonuclease HO is a domesticated member of an unorthodox homing genetic element family.</title>
        <authorList>
            <person name="Coughlan A.Y."/>
            <person name="Lombardi L."/>
            <person name="Braun-Galleani S."/>
            <person name="Martos A.R."/>
            <person name="Galeote V."/>
            <person name="Bigey F."/>
            <person name="Dequin S."/>
            <person name="Byrne K.P."/>
            <person name="Wolfe K.H."/>
        </authorList>
    </citation>
    <scope>NUCLEOTIDE SEQUENCE [LARGE SCALE GENOMIC DNA]</scope>
    <source>
        <strain evidence="4 5">NRRL Y-6702</strain>
    </source>
</reference>
<evidence type="ECO:0000256" key="1">
    <source>
        <dbReference type="SAM" id="Coils"/>
    </source>
</evidence>
<accession>A0A7H9AYR1</accession>
<keyword evidence="1" id="KW-0175">Coiled coil</keyword>
<keyword evidence="5" id="KW-1185">Reference proteome</keyword>
<keyword evidence="3" id="KW-0812">Transmembrane</keyword>
<protein>
    <recommendedName>
        <fullName evidence="6">Protein NNF2</fullName>
    </recommendedName>
</protein>
<feature type="compositionally biased region" description="Low complexity" evidence="2">
    <location>
        <begin position="319"/>
        <end position="335"/>
    </location>
</feature>
<dbReference type="Proteomes" id="UP000509704">
    <property type="component" value="Chromosome 2"/>
</dbReference>
<dbReference type="RefSeq" id="XP_037143276.1">
    <property type="nucleotide sequence ID" value="XM_037287381.1"/>
</dbReference>
<evidence type="ECO:0000256" key="3">
    <source>
        <dbReference type="SAM" id="Phobius"/>
    </source>
</evidence>
<feature type="region of interest" description="Disordered" evidence="2">
    <location>
        <begin position="488"/>
        <end position="515"/>
    </location>
</feature>
<dbReference type="EMBL" id="CP058605">
    <property type="protein sequence ID" value="QLG71548.1"/>
    <property type="molecule type" value="Genomic_DNA"/>
</dbReference>
<gene>
    <name evidence="4" type="ORF">HG535_0B05920</name>
</gene>
<feature type="region of interest" description="Disordered" evidence="2">
    <location>
        <begin position="287"/>
        <end position="347"/>
    </location>
</feature>
<dbReference type="KEGG" id="zmk:HG535_0B05920"/>
<name>A0A7H9AYR1_ZYGMR</name>
<organism evidence="4 5">
    <name type="scientific">Zygotorulaspora mrakii</name>
    <name type="common">Zygosaccharomyces mrakii</name>
    <dbReference type="NCBI Taxonomy" id="42260"/>
    <lineage>
        <taxon>Eukaryota</taxon>
        <taxon>Fungi</taxon>
        <taxon>Dikarya</taxon>
        <taxon>Ascomycota</taxon>
        <taxon>Saccharomycotina</taxon>
        <taxon>Saccharomycetes</taxon>
        <taxon>Saccharomycetales</taxon>
        <taxon>Saccharomycetaceae</taxon>
        <taxon>Zygotorulaspora</taxon>
    </lineage>
</organism>
<feature type="coiled-coil region" evidence="1">
    <location>
        <begin position="701"/>
        <end position="844"/>
    </location>
</feature>
<evidence type="ECO:0000313" key="5">
    <source>
        <dbReference type="Proteomes" id="UP000509704"/>
    </source>
</evidence>
<evidence type="ECO:0000313" key="4">
    <source>
        <dbReference type="EMBL" id="QLG71548.1"/>
    </source>
</evidence>